<dbReference type="AlphaFoldDB" id="A0A484I931"/>
<dbReference type="Proteomes" id="UP000294299">
    <property type="component" value="Chromosome NFRAN"/>
</dbReference>
<dbReference type="EMBL" id="LR216287">
    <property type="protein sequence ID" value="VFJ14271.1"/>
    <property type="molecule type" value="Genomic_DNA"/>
</dbReference>
<evidence type="ECO:0000313" key="1">
    <source>
        <dbReference type="EMBL" id="VFJ14271.1"/>
    </source>
</evidence>
<dbReference type="KEGG" id="nfn:NFRAN_1949"/>
<accession>A0A484I931</accession>
<dbReference type="RefSeq" id="WP_134484528.1">
    <property type="nucleotide sequence ID" value="NZ_LR216287.1"/>
</dbReference>
<name>A0A484I931_9ARCH</name>
<keyword evidence="2" id="KW-1185">Reference proteome</keyword>
<protein>
    <submittedName>
        <fullName evidence="1">Uncharacterized protein</fullName>
    </submittedName>
</protein>
<gene>
    <name evidence="1" type="ORF">NFRAN_1949</name>
</gene>
<organism evidence="1 2">
    <name type="scientific">Candidatus Nitrosocosmicus franklandianus</name>
    <dbReference type="NCBI Taxonomy" id="1798806"/>
    <lineage>
        <taxon>Archaea</taxon>
        <taxon>Nitrososphaerota</taxon>
        <taxon>Nitrososphaeria</taxon>
        <taxon>Nitrososphaerales</taxon>
        <taxon>Nitrososphaeraceae</taxon>
        <taxon>Candidatus Nitrosocosmicus</taxon>
    </lineage>
</organism>
<reference evidence="1 2" key="1">
    <citation type="submission" date="2019-02" db="EMBL/GenBank/DDBJ databases">
        <authorList>
            <person name="Lehtovirta-Morley E L."/>
        </authorList>
    </citation>
    <scope>NUCLEOTIDE SEQUENCE [LARGE SCALE GENOMIC DNA]</scope>
    <source>
        <strain evidence="1">NFRAN1</strain>
    </source>
</reference>
<sequence length="94" mass="10526">MVIVRNNVTFSTIIMITLLLAGFQSLVFAQNPDSNSINSRIEEAQERMGQSLDYAQQKIAEMDDIQGFMNLDITEILEWFNDIIPFPGGGITGQ</sequence>
<proteinExistence type="predicted"/>
<dbReference type="GeneID" id="39421250"/>
<evidence type="ECO:0000313" key="2">
    <source>
        <dbReference type="Proteomes" id="UP000294299"/>
    </source>
</evidence>